<feature type="compositionally biased region" description="Acidic residues" evidence="1">
    <location>
        <begin position="187"/>
        <end position="201"/>
    </location>
</feature>
<feature type="compositionally biased region" description="Basic and acidic residues" evidence="1">
    <location>
        <begin position="65"/>
        <end position="84"/>
    </location>
</feature>
<name>A0AAD7BX83_9AGAR</name>
<keyword evidence="3" id="KW-1185">Reference proteome</keyword>
<feature type="compositionally biased region" description="Basic and acidic residues" evidence="1">
    <location>
        <begin position="219"/>
        <end position="240"/>
    </location>
</feature>
<feature type="compositionally biased region" description="Low complexity" evidence="1">
    <location>
        <begin position="304"/>
        <end position="313"/>
    </location>
</feature>
<feature type="region of interest" description="Disordered" evidence="1">
    <location>
        <begin position="668"/>
        <end position="691"/>
    </location>
</feature>
<evidence type="ECO:0000313" key="2">
    <source>
        <dbReference type="EMBL" id="KAJ7633011.1"/>
    </source>
</evidence>
<gene>
    <name evidence="2" type="ORF">FB45DRAFT_1058012</name>
</gene>
<accession>A0AAD7BX83</accession>
<evidence type="ECO:0000256" key="1">
    <source>
        <dbReference type="SAM" id="MobiDB-lite"/>
    </source>
</evidence>
<protein>
    <submittedName>
        <fullName evidence="2">Uncharacterized protein</fullName>
    </submittedName>
</protein>
<feature type="compositionally biased region" description="Low complexity" evidence="1">
    <location>
        <begin position="35"/>
        <end position="54"/>
    </location>
</feature>
<reference evidence="2" key="1">
    <citation type="submission" date="2023-03" db="EMBL/GenBank/DDBJ databases">
        <title>Massive genome expansion in bonnet fungi (Mycena s.s.) driven by repeated elements and novel gene families across ecological guilds.</title>
        <authorList>
            <consortium name="Lawrence Berkeley National Laboratory"/>
            <person name="Harder C.B."/>
            <person name="Miyauchi S."/>
            <person name="Viragh M."/>
            <person name="Kuo A."/>
            <person name="Thoen E."/>
            <person name="Andreopoulos B."/>
            <person name="Lu D."/>
            <person name="Skrede I."/>
            <person name="Drula E."/>
            <person name="Henrissat B."/>
            <person name="Morin E."/>
            <person name="Kohler A."/>
            <person name="Barry K."/>
            <person name="LaButti K."/>
            <person name="Morin E."/>
            <person name="Salamov A."/>
            <person name="Lipzen A."/>
            <person name="Mereny Z."/>
            <person name="Hegedus B."/>
            <person name="Baldrian P."/>
            <person name="Stursova M."/>
            <person name="Weitz H."/>
            <person name="Taylor A."/>
            <person name="Grigoriev I.V."/>
            <person name="Nagy L.G."/>
            <person name="Martin F."/>
            <person name="Kauserud H."/>
        </authorList>
    </citation>
    <scope>NUCLEOTIDE SEQUENCE</scope>
    <source>
        <strain evidence="2">9284</strain>
    </source>
</reference>
<comment type="caution">
    <text evidence="2">The sequence shown here is derived from an EMBL/GenBank/DDBJ whole genome shotgun (WGS) entry which is preliminary data.</text>
</comment>
<dbReference type="Proteomes" id="UP001221142">
    <property type="component" value="Unassembled WGS sequence"/>
</dbReference>
<feature type="region of interest" description="Disordered" evidence="1">
    <location>
        <begin position="164"/>
        <end position="334"/>
    </location>
</feature>
<evidence type="ECO:0000313" key="3">
    <source>
        <dbReference type="Proteomes" id="UP001221142"/>
    </source>
</evidence>
<dbReference type="AlphaFoldDB" id="A0AAD7BX83"/>
<organism evidence="2 3">
    <name type="scientific">Roridomyces roridus</name>
    <dbReference type="NCBI Taxonomy" id="1738132"/>
    <lineage>
        <taxon>Eukaryota</taxon>
        <taxon>Fungi</taxon>
        <taxon>Dikarya</taxon>
        <taxon>Basidiomycota</taxon>
        <taxon>Agaricomycotina</taxon>
        <taxon>Agaricomycetes</taxon>
        <taxon>Agaricomycetidae</taxon>
        <taxon>Agaricales</taxon>
        <taxon>Marasmiineae</taxon>
        <taxon>Mycenaceae</taxon>
        <taxon>Roridomyces</taxon>
    </lineage>
</organism>
<proteinExistence type="predicted"/>
<feature type="compositionally biased region" description="Polar residues" evidence="1">
    <location>
        <begin position="11"/>
        <end position="20"/>
    </location>
</feature>
<feature type="compositionally biased region" description="Low complexity" evidence="1">
    <location>
        <begin position="276"/>
        <end position="294"/>
    </location>
</feature>
<feature type="region of interest" description="Disordered" evidence="1">
    <location>
        <begin position="1"/>
        <end position="84"/>
    </location>
</feature>
<feature type="compositionally biased region" description="Basic residues" evidence="1">
    <location>
        <begin position="206"/>
        <end position="217"/>
    </location>
</feature>
<dbReference type="EMBL" id="JARKIF010000008">
    <property type="protein sequence ID" value="KAJ7633011.1"/>
    <property type="molecule type" value="Genomic_DNA"/>
</dbReference>
<sequence length="691" mass="74872">MSSSTSRSSSGRKITPTTKMSAAVGLRRAPVNRRTGTSTTTPTTPITPVSTGTPKMTAPQFRPGLVDKPKERRSSQEVQFEKQVKLQQKEQAEARRQDAISKAATIENRIERDDEIHAEQANRPPLVEMDKVLRPRPVVIAQGEGQSELLCRRAILIKSSAVASAGPVDQFSDGPGSSDEFQPGNEHEDDDELMDPSDDEGVVAKPKPRGKKSKGTVRKAVDAEKTRQGGGAEGKRKAESQEPQAKAATKKAKKSNLGGVYIDWSQRGRTPSTDFASSRAPSRSMSAGSALSRRASSELGVPESDASAIGGIDSDADDGEEGVSARPEEKAKDARQKPRHLLLFLLRASIAGIVETQAVGLVPLKALKSSGQLKKSDIKRDALPPALLPRFKSEFTPAVLNELGTRKGWTDLLPDDFVDIWNDLFPKYTVGVDDPSDANQVKVIVKLGQDKINAYRHKLATTAIASLENMLTTQKLDNPEAKAAEVQYQLQGDDAARIFYYESIIEIKPKGEDEGEDEDEKEQPTYKFKGVFQSKLCSRVLAVHCTMTSVNGIAGPHGFDPDLPHSYPIGALTYTIQALKRALNYYSTGQLVIPDGTLGHFSKTNWSDAPAKIEGQAVHVNSTTNIHNVLNQLQPIQWKKIIAAAQRAAAQRDQAEPSEDIMDVDADAAEAADSSEGSALVLIDQDSDVDA</sequence>